<dbReference type="OMA" id="INPHRSE"/>
<dbReference type="Proteomes" id="UP000288216">
    <property type="component" value="Unassembled WGS sequence"/>
</dbReference>
<name>A0A401Q632_SCYTO</name>
<dbReference type="GO" id="GO:0007166">
    <property type="term" value="P:cell surface receptor signaling pathway"/>
    <property type="evidence" value="ECO:0007669"/>
    <property type="project" value="TreeGrafter"/>
</dbReference>
<evidence type="ECO:0000256" key="7">
    <source>
        <dbReference type="ARBA" id="ARBA00023157"/>
    </source>
</evidence>
<evidence type="ECO:0000256" key="4">
    <source>
        <dbReference type="ARBA" id="ARBA00022729"/>
    </source>
</evidence>
<sequence length="206" mass="22908">MELANPTLVLILFTVMSRAAHLTCRRKDRIEIRSGETVRLPCLFGWHGRHPMEYMVVWQLIGRERDLLVYGWESQSENAELGPRYRNRAGVGQDWFAEGDATLSLSELTPSDGGLYTCKVTTINPHRSEVCAEVILSVQEGPAVGNLSDGHDVRGQQQHLVSSTTGHNPGHGEKSSARNMSVRARSPTRLIFSQLLILLSLIPYGC</sequence>
<evidence type="ECO:0000256" key="9">
    <source>
        <dbReference type="ARBA" id="ARBA00023180"/>
    </source>
</evidence>
<keyword evidence="10" id="KW-0393">Immunoglobulin domain</keyword>
<keyword evidence="2" id="KW-1003">Cell membrane</keyword>
<keyword evidence="3" id="KW-0812">Transmembrane</keyword>
<dbReference type="InterPro" id="IPR051713">
    <property type="entry name" value="T-cell_Activation_Regulation"/>
</dbReference>
<protein>
    <recommendedName>
        <fullName evidence="13">Ig-like domain-containing protein</fullName>
    </recommendedName>
</protein>
<evidence type="ECO:0000256" key="5">
    <source>
        <dbReference type="ARBA" id="ARBA00022989"/>
    </source>
</evidence>
<keyword evidence="8" id="KW-0675">Receptor</keyword>
<keyword evidence="9" id="KW-0325">Glycoprotein</keyword>
<keyword evidence="7" id="KW-1015">Disulfide bond</keyword>
<evidence type="ECO:0000313" key="14">
    <source>
        <dbReference type="EMBL" id="GCB80825.1"/>
    </source>
</evidence>
<dbReference type="AlphaFoldDB" id="A0A401Q632"/>
<feature type="signal peptide" evidence="12">
    <location>
        <begin position="1"/>
        <end position="19"/>
    </location>
</feature>
<evidence type="ECO:0000256" key="10">
    <source>
        <dbReference type="ARBA" id="ARBA00023319"/>
    </source>
</evidence>
<evidence type="ECO:0000256" key="8">
    <source>
        <dbReference type="ARBA" id="ARBA00023170"/>
    </source>
</evidence>
<keyword evidence="5" id="KW-1133">Transmembrane helix</keyword>
<evidence type="ECO:0000256" key="6">
    <source>
        <dbReference type="ARBA" id="ARBA00023136"/>
    </source>
</evidence>
<feature type="chain" id="PRO_5019315930" description="Ig-like domain-containing protein" evidence="12">
    <location>
        <begin position="20"/>
        <end position="206"/>
    </location>
</feature>
<feature type="region of interest" description="Disordered" evidence="11">
    <location>
        <begin position="156"/>
        <end position="180"/>
    </location>
</feature>
<evidence type="ECO:0000313" key="15">
    <source>
        <dbReference type="Proteomes" id="UP000288216"/>
    </source>
</evidence>
<dbReference type="GO" id="GO:0009897">
    <property type="term" value="C:external side of plasma membrane"/>
    <property type="evidence" value="ECO:0007669"/>
    <property type="project" value="TreeGrafter"/>
</dbReference>
<dbReference type="PROSITE" id="PS50835">
    <property type="entry name" value="IG_LIKE"/>
    <property type="match status" value="1"/>
</dbReference>
<dbReference type="GO" id="GO:0031295">
    <property type="term" value="P:T cell costimulation"/>
    <property type="evidence" value="ECO:0007669"/>
    <property type="project" value="TreeGrafter"/>
</dbReference>
<dbReference type="GO" id="GO:0071222">
    <property type="term" value="P:cellular response to lipopolysaccharide"/>
    <property type="evidence" value="ECO:0007669"/>
    <property type="project" value="TreeGrafter"/>
</dbReference>
<dbReference type="GO" id="GO:0006955">
    <property type="term" value="P:immune response"/>
    <property type="evidence" value="ECO:0007669"/>
    <property type="project" value="TreeGrafter"/>
</dbReference>
<feature type="compositionally biased region" description="Polar residues" evidence="11">
    <location>
        <begin position="156"/>
        <end position="167"/>
    </location>
</feature>
<feature type="domain" description="Ig-like" evidence="13">
    <location>
        <begin position="6"/>
        <end position="137"/>
    </location>
</feature>
<evidence type="ECO:0000256" key="11">
    <source>
        <dbReference type="SAM" id="MobiDB-lite"/>
    </source>
</evidence>
<keyword evidence="15" id="KW-1185">Reference proteome</keyword>
<evidence type="ECO:0000256" key="3">
    <source>
        <dbReference type="ARBA" id="ARBA00022692"/>
    </source>
</evidence>
<dbReference type="SUPFAM" id="SSF48726">
    <property type="entry name" value="Immunoglobulin"/>
    <property type="match status" value="1"/>
</dbReference>
<dbReference type="InterPro" id="IPR007110">
    <property type="entry name" value="Ig-like_dom"/>
</dbReference>
<comment type="subcellular location">
    <subcellularLocation>
        <location evidence="1">Cell membrane</location>
        <topology evidence="1">Single-pass type I membrane protein</topology>
    </subcellularLocation>
</comment>
<dbReference type="GO" id="GO:0042130">
    <property type="term" value="P:negative regulation of T cell proliferation"/>
    <property type="evidence" value="ECO:0007669"/>
    <property type="project" value="TreeGrafter"/>
</dbReference>
<organism evidence="14 15">
    <name type="scientific">Scyliorhinus torazame</name>
    <name type="common">Cloudy catshark</name>
    <name type="synonym">Catulus torazame</name>
    <dbReference type="NCBI Taxonomy" id="75743"/>
    <lineage>
        <taxon>Eukaryota</taxon>
        <taxon>Metazoa</taxon>
        <taxon>Chordata</taxon>
        <taxon>Craniata</taxon>
        <taxon>Vertebrata</taxon>
        <taxon>Chondrichthyes</taxon>
        <taxon>Elasmobranchii</taxon>
        <taxon>Galeomorphii</taxon>
        <taxon>Galeoidea</taxon>
        <taxon>Carcharhiniformes</taxon>
        <taxon>Scyliorhinidae</taxon>
        <taxon>Scyliorhinus</taxon>
    </lineage>
</organism>
<dbReference type="EMBL" id="BFAA01021112">
    <property type="protein sequence ID" value="GCB80825.1"/>
    <property type="molecule type" value="Genomic_DNA"/>
</dbReference>
<keyword evidence="6" id="KW-0472">Membrane</keyword>
<keyword evidence="4 12" id="KW-0732">Signal</keyword>
<gene>
    <name evidence="14" type="ORF">scyTo_0022071</name>
</gene>
<comment type="caution">
    <text evidence="14">The sequence shown here is derived from an EMBL/GenBank/DDBJ whole genome shotgun (WGS) entry which is preliminary data.</text>
</comment>
<dbReference type="PANTHER" id="PTHR25466:SF9">
    <property type="entry name" value="FIBRONECTIN TYPE-III DOMAIN-CONTAINING PROTEIN"/>
    <property type="match status" value="1"/>
</dbReference>
<dbReference type="SMART" id="SM00409">
    <property type="entry name" value="IG"/>
    <property type="match status" value="1"/>
</dbReference>
<dbReference type="InterPro" id="IPR013783">
    <property type="entry name" value="Ig-like_fold"/>
</dbReference>
<dbReference type="InterPro" id="IPR036179">
    <property type="entry name" value="Ig-like_dom_sf"/>
</dbReference>
<dbReference type="Gene3D" id="2.60.40.10">
    <property type="entry name" value="Immunoglobulins"/>
    <property type="match status" value="1"/>
</dbReference>
<dbReference type="Pfam" id="PF07686">
    <property type="entry name" value="V-set"/>
    <property type="match status" value="1"/>
</dbReference>
<accession>A0A401Q632</accession>
<evidence type="ECO:0000256" key="2">
    <source>
        <dbReference type="ARBA" id="ARBA00022475"/>
    </source>
</evidence>
<evidence type="ECO:0000259" key="13">
    <source>
        <dbReference type="PROSITE" id="PS50835"/>
    </source>
</evidence>
<dbReference type="InterPro" id="IPR003599">
    <property type="entry name" value="Ig_sub"/>
</dbReference>
<dbReference type="PANTHER" id="PTHR25466">
    <property type="entry name" value="T-LYMPHOCYTE ACTIVATION ANTIGEN"/>
    <property type="match status" value="1"/>
</dbReference>
<dbReference type="GO" id="GO:0042102">
    <property type="term" value="P:positive regulation of T cell proliferation"/>
    <property type="evidence" value="ECO:0007669"/>
    <property type="project" value="TreeGrafter"/>
</dbReference>
<proteinExistence type="predicted"/>
<dbReference type="InterPro" id="IPR013106">
    <property type="entry name" value="Ig_V-set"/>
</dbReference>
<evidence type="ECO:0000256" key="1">
    <source>
        <dbReference type="ARBA" id="ARBA00004251"/>
    </source>
</evidence>
<evidence type="ECO:0000256" key="12">
    <source>
        <dbReference type="SAM" id="SignalP"/>
    </source>
</evidence>
<dbReference type="OrthoDB" id="9898017at2759"/>
<reference evidence="14 15" key="1">
    <citation type="journal article" date="2018" name="Nat. Ecol. Evol.">
        <title>Shark genomes provide insights into elasmobranch evolution and the origin of vertebrates.</title>
        <authorList>
            <person name="Hara Y"/>
            <person name="Yamaguchi K"/>
            <person name="Onimaru K"/>
            <person name="Kadota M"/>
            <person name="Koyanagi M"/>
            <person name="Keeley SD"/>
            <person name="Tatsumi K"/>
            <person name="Tanaka K"/>
            <person name="Motone F"/>
            <person name="Kageyama Y"/>
            <person name="Nozu R"/>
            <person name="Adachi N"/>
            <person name="Nishimura O"/>
            <person name="Nakagawa R"/>
            <person name="Tanegashima C"/>
            <person name="Kiyatake I"/>
            <person name="Matsumoto R"/>
            <person name="Murakumo K"/>
            <person name="Nishida K"/>
            <person name="Terakita A"/>
            <person name="Kuratani S"/>
            <person name="Sato K"/>
            <person name="Hyodo S Kuraku.S."/>
        </authorList>
    </citation>
    <scope>NUCLEOTIDE SEQUENCE [LARGE SCALE GENOMIC DNA]</scope>
</reference>